<dbReference type="Proteomes" id="UP000824243">
    <property type="component" value="Unassembled WGS sequence"/>
</dbReference>
<keyword evidence="1" id="KW-1133">Transmembrane helix</keyword>
<accession>A0A9D1VXG2</accession>
<keyword evidence="1" id="KW-0812">Transmembrane</keyword>
<feature type="transmembrane region" description="Helical" evidence="1">
    <location>
        <begin position="297"/>
        <end position="317"/>
    </location>
</feature>
<evidence type="ECO:0000313" key="3">
    <source>
        <dbReference type="Proteomes" id="UP000824243"/>
    </source>
</evidence>
<protein>
    <submittedName>
        <fullName evidence="2">ABC transporter permease</fullName>
    </submittedName>
</protein>
<keyword evidence="1" id="KW-0472">Membrane</keyword>
<feature type="transmembrane region" description="Helical" evidence="1">
    <location>
        <begin position="6"/>
        <end position="27"/>
    </location>
</feature>
<sequence>MASYHVYQLLWIFFVYSFIGWCGEAAMAAVRRHKFVNRGFVSGPLCPVYGAGAAAVAVFLPELHDRLFFLFLGGMIVTTFVEYLTGRLLELIFHRKWWDYSDEKFNLDGYVCLKNSAIWGLCSVLMICFFDPLLCRLIDLIPRLAGNILLWILGVLLVIDAVGSGIAVLGLKKKQSRITQITEELHKTSKLLENALTTRIQKRMARAFPNIEGTEGAGVKTKEERFARGCGFFKLASLFILGAFLGDIVETVFCLVTTGRLMSRSSLVFGPFSIVWGLACALLTWILYRYRDKSDRYIFVFGTVLGGAYEYVCSVFTEMAFGTVFWDYSEIPFNLGGRINLLYCFFWGIAAVVWMKGVYPFLSRWIEKLPARMGKVVCSVLLVLLAADMLVSALALARYSERQAGKAEQTAVGQALDEFFPDGFIEKRYENLKLTD</sequence>
<feature type="transmembrane region" description="Helical" evidence="1">
    <location>
        <begin position="376"/>
        <end position="397"/>
    </location>
</feature>
<reference evidence="2" key="2">
    <citation type="submission" date="2021-04" db="EMBL/GenBank/DDBJ databases">
        <authorList>
            <person name="Gilroy R."/>
        </authorList>
    </citation>
    <scope>NUCLEOTIDE SEQUENCE</scope>
    <source>
        <strain evidence="2">ChiSjej5B23-15282</strain>
    </source>
</reference>
<reference evidence="2" key="1">
    <citation type="journal article" date="2021" name="PeerJ">
        <title>Extensive microbial diversity within the chicken gut microbiome revealed by metagenomics and culture.</title>
        <authorList>
            <person name="Gilroy R."/>
            <person name="Ravi A."/>
            <person name="Getino M."/>
            <person name="Pursley I."/>
            <person name="Horton D.L."/>
            <person name="Alikhan N.F."/>
            <person name="Baker D."/>
            <person name="Gharbi K."/>
            <person name="Hall N."/>
            <person name="Watson M."/>
            <person name="Adriaenssens E.M."/>
            <person name="Foster-Nyarko E."/>
            <person name="Jarju S."/>
            <person name="Secka A."/>
            <person name="Antonio M."/>
            <person name="Oren A."/>
            <person name="Chaudhuri R.R."/>
            <person name="La Ragione R."/>
            <person name="Hildebrand F."/>
            <person name="Pallen M.J."/>
        </authorList>
    </citation>
    <scope>NUCLEOTIDE SEQUENCE</scope>
    <source>
        <strain evidence="2">ChiSjej5B23-15282</strain>
    </source>
</reference>
<dbReference type="Pfam" id="PF06541">
    <property type="entry name" value="ABC_trans_CmpB"/>
    <property type="match status" value="2"/>
</dbReference>
<organism evidence="2 3">
    <name type="scientific">Candidatus Mediterraneibacter caccavium</name>
    <dbReference type="NCBI Taxonomy" id="2838661"/>
    <lineage>
        <taxon>Bacteria</taxon>
        <taxon>Bacillati</taxon>
        <taxon>Bacillota</taxon>
        <taxon>Clostridia</taxon>
        <taxon>Lachnospirales</taxon>
        <taxon>Lachnospiraceae</taxon>
        <taxon>Mediterraneibacter</taxon>
    </lineage>
</organism>
<dbReference type="EMBL" id="DXFA01000097">
    <property type="protein sequence ID" value="HIX48435.1"/>
    <property type="molecule type" value="Genomic_DNA"/>
</dbReference>
<feature type="transmembrane region" description="Helical" evidence="1">
    <location>
        <begin position="117"/>
        <end position="142"/>
    </location>
</feature>
<feature type="transmembrane region" description="Helical" evidence="1">
    <location>
        <begin position="268"/>
        <end position="288"/>
    </location>
</feature>
<evidence type="ECO:0000313" key="2">
    <source>
        <dbReference type="EMBL" id="HIX48435.1"/>
    </source>
</evidence>
<proteinExistence type="predicted"/>
<feature type="transmembrane region" description="Helical" evidence="1">
    <location>
        <begin position="337"/>
        <end position="355"/>
    </location>
</feature>
<feature type="transmembrane region" description="Helical" evidence="1">
    <location>
        <begin position="67"/>
        <end position="86"/>
    </location>
</feature>
<gene>
    <name evidence="2" type="ORF">H9981_05415</name>
</gene>
<name>A0A9D1VXG2_9FIRM</name>
<feature type="transmembrane region" description="Helical" evidence="1">
    <location>
        <begin position="39"/>
        <end position="61"/>
    </location>
</feature>
<dbReference type="InterPro" id="IPR010540">
    <property type="entry name" value="CmpB_TMEM229"/>
</dbReference>
<feature type="transmembrane region" description="Helical" evidence="1">
    <location>
        <begin position="235"/>
        <end position="262"/>
    </location>
</feature>
<comment type="caution">
    <text evidence="2">The sequence shown here is derived from an EMBL/GenBank/DDBJ whole genome shotgun (WGS) entry which is preliminary data.</text>
</comment>
<evidence type="ECO:0000256" key="1">
    <source>
        <dbReference type="SAM" id="Phobius"/>
    </source>
</evidence>
<feature type="transmembrane region" description="Helical" evidence="1">
    <location>
        <begin position="148"/>
        <end position="171"/>
    </location>
</feature>
<dbReference type="AlphaFoldDB" id="A0A9D1VXG2"/>